<comment type="caution">
    <text evidence="2">The sequence shown here is derived from an EMBL/GenBank/DDBJ whole genome shotgun (WGS) entry which is preliminary data.</text>
</comment>
<keyword evidence="3" id="KW-1185">Reference proteome</keyword>
<feature type="signal peptide" evidence="1">
    <location>
        <begin position="1"/>
        <end position="20"/>
    </location>
</feature>
<protein>
    <recommendedName>
        <fullName evidence="4">Lipoprotein</fullName>
    </recommendedName>
</protein>
<evidence type="ECO:0000313" key="3">
    <source>
        <dbReference type="Proteomes" id="UP000279909"/>
    </source>
</evidence>
<feature type="chain" id="PRO_5039471702" description="Lipoprotein" evidence="1">
    <location>
        <begin position="21"/>
        <end position="138"/>
    </location>
</feature>
<accession>A0A3M8H4A6</accession>
<dbReference type="OrthoDB" id="2742190at2"/>
<keyword evidence="1" id="KW-0732">Signal</keyword>
<gene>
    <name evidence="2" type="ORF">EC501_16085</name>
</gene>
<evidence type="ECO:0008006" key="4">
    <source>
        <dbReference type="Google" id="ProtNLM"/>
    </source>
</evidence>
<evidence type="ECO:0000256" key="1">
    <source>
        <dbReference type="SAM" id="SignalP"/>
    </source>
</evidence>
<dbReference type="EMBL" id="RHLQ01000055">
    <property type="protein sequence ID" value="RNC97285.1"/>
    <property type="molecule type" value="Genomic_DNA"/>
</dbReference>
<dbReference type="AlphaFoldDB" id="A0A3M8H4A6"/>
<dbReference type="Proteomes" id="UP000279909">
    <property type="component" value="Unassembled WGS sequence"/>
</dbReference>
<evidence type="ECO:0000313" key="2">
    <source>
        <dbReference type="EMBL" id="RNC97285.1"/>
    </source>
</evidence>
<reference evidence="2 3" key="1">
    <citation type="journal article" date="2014" name="Int. J. Syst. Evol. Microbiol.">
        <title>Lysinibacillus halotolerans sp. nov., isolated from saline-alkaline soil.</title>
        <authorList>
            <person name="Kong D."/>
            <person name="Wang Y."/>
            <person name="Zhao B."/>
            <person name="Li Y."/>
            <person name="Song J."/>
            <person name="Zhai Y."/>
            <person name="Zhang C."/>
            <person name="Wang H."/>
            <person name="Chen X."/>
            <person name="Zhao B."/>
            <person name="Ruan Z."/>
        </authorList>
    </citation>
    <scope>NUCLEOTIDE SEQUENCE [LARGE SCALE GENOMIC DNA]</scope>
    <source>
        <strain evidence="2 3">MCCC 1A12703</strain>
    </source>
</reference>
<organism evidence="2 3">
    <name type="scientific">Lysinibacillus halotolerans</name>
    <dbReference type="NCBI Taxonomy" id="1368476"/>
    <lineage>
        <taxon>Bacteria</taxon>
        <taxon>Bacillati</taxon>
        <taxon>Bacillota</taxon>
        <taxon>Bacilli</taxon>
        <taxon>Bacillales</taxon>
        <taxon>Bacillaceae</taxon>
        <taxon>Lysinibacillus</taxon>
    </lineage>
</organism>
<dbReference type="RefSeq" id="WP_122973367.1">
    <property type="nucleotide sequence ID" value="NZ_RHLQ01000055.1"/>
</dbReference>
<name>A0A3M8H4A6_9BACI</name>
<dbReference type="PROSITE" id="PS51257">
    <property type="entry name" value="PROKAR_LIPOPROTEIN"/>
    <property type="match status" value="1"/>
</dbReference>
<proteinExistence type="predicted"/>
<sequence length="138" mass="15827">MRKTLGLLFLSISLILTLIACTESDEVKYEAKASDFEGEGFERNSQRIVVIDDELVIYAAYNNPESKNKTSIDKLLESDDAVPGEFYEKRYKNVEIKTQQDMYFITADGLSLTFKKTGERTVTDEEGMEYYTGKYPEE</sequence>